<gene>
    <name evidence="1" type="ORF">L2E82_05789</name>
</gene>
<accession>A0ACB9H900</accession>
<reference evidence="2" key="1">
    <citation type="journal article" date="2022" name="Mol. Ecol. Resour.">
        <title>The genomes of chicory, endive, great burdock and yacon provide insights into Asteraceae palaeo-polyploidization history and plant inulin production.</title>
        <authorList>
            <person name="Fan W."/>
            <person name="Wang S."/>
            <person name="Wang H."/>
            <person name="Wang A."/>
            <person name="Jiang F."/>
            <person name="Liu H."/>
            <person name="Zhao H."/>
            <person name="Xu D."/>
            <person name="Zhang Y."/>
        </authorList>
    </citation>
    <scope>NUCLEOTIDE SEQUENCE [LARGE SCALE GENOMIC DNA]</scope>
    <source>
        <strain evidence="2">cv. Punajuju</strain>
    </source>
</reference>
<sequence>MNITQLHTKYILNLNASSFNALHAASKLLIFLSNPGLTSVHDVFTTAILPQKHNAIKDESKAQESKAQEENNGKNDFGEGGVALLKG</sequence>
<reference evidence="1 2" key="2">
    <citation type="journal article" date="2022" name="Mol. Ecol. Resour.">
        <title>The genomes of chicory, endive, great burdock and yacon provide insights into Asteraceae paleo-polyploidization history and plant inulin production.</title>
        <authorList>
            <person name="Fan W."/>
            <person name="Wang S."/>
            <person name="Wang H."/>
            <person name="Wang A."/>
            <person name="Jiang F."/>
            <person name="Liu H."/>
            <person name="Zhao H."/>
            <person name="Xu D."/>
            <person name="Zhang Y."/>
        </authorList>
    </citation>
    <scope>NUCLEOTIDE SEQUENCE [LARGE SCALE GENOMIC DNA]</scope>
    <source>
        <strain evidence="2">cv. Punajuju</strain>
        <tissue evidence="1">Leaves</tissue>
    </source>
</reference>
<comment type="caution">
    <text evidence="1">The sequence shown here is derived from an EMBL/GenBank/DDBJ whole genome shotgun (WGS) entry which is preliminary data.</text>
</comment>
<proteinExistence type="predicted"/>
<keyword evidence="2" id="KW-1185">Reference proteome</keyword>
<name>A0ACB9H900_CICIN</name>
<dbReference type="EMBL" id="CM042009">
    <property type="protein sequence ID" value="KAI3791923.1"/>
    <property type="molecule type" value="Genomic_DNA"/>
</dbReference>
<evidence type="ECO:0000313" key="2">
    <source>
        <dbReference type="Proteomes" id="UP001055811"/>
    </source>
</evidence>
<organism evidence="1 2">
    <name type="scientific">Cichorium intybus</name>
    <name type="common">Chicory</name>
    <dbReference type="NCBI Taxonomy" id="13427"/>
    <lineage>
        <taxon>Eukaryota</taxon>
        <taxon>Viridiplantae</taxon>
        <taxon>Streptophyta</taxon>
        <taxon>Embryophyta</taxon>
        <taxon>Tracheophyta</taxon>
        <taxon>Spermatophyta</taxon>
        <taxon>Magnoliopsida</taxon>
        <taxon>eudicotyledons</taxon>
        <taxon>Gunneridae</taxon>
        <taxon>Pentapetalae</taxon>
        <taxon>asterids</taxon>
        <taxon>campanulids</taxon>
        <taxon>Asterales</taxon>
        <taxon>Asteraceae</taxon>
        <taxon>Cichorioideae</taxon>
        <taxon>Cichorieae</taxon>
        <taxon>Cichoriinae</taxon>
        <taxon>Cichorium</taxon>
    </lineage>
</organism>
<dbReference type="Proteomes" id="UP001055811">
    <property type="component" value="Linkage Group LG01"/>
</dbReference>
<protein>
    <submittedName>
        <fullName evidence="1">Uncharacterized protein</fullName>
    </submittedName>
</protein>
<evidence type="ECO:0000313" key="1">
    <source>
        <dbReference type="EMBL" id="KAI3791923.1"/>
    </source>
</evidence>